<reference evidence="7" key="1">
    <citation type="submission" date="2016-10" db="EMBL/GenBank/DDBJ databases">
        <authorList>
            <person name="Benchimol M."/>
            <person name="Almeida L.G."/>
            <person name="Vasconcelos A.T."/>
            <person name="Perreira-Neves A."/>
            <person name="Rosa I.A."/>
            <person name="Tasca T."/>
            <person name="Bogo M.R."/>
            <person name="de Souza W."/>
        </authorList>
    </citation>
    <scope>NUCLEOTIDE SEQUENCE [LARGE SCALE GENOMIC DNA]</scope>
    <source>
        <strain evidence="7">K</strain>
    </source>
</reference>
<dbReference type="Gene3D" id="1.25.10.10">
    <property type="entry name" value="Leucine-rich Repeat Variant"/>
    <property type="match status" value="2"/>
</dbReference>
<name>A0A1J4JII5_9EUKA</name>
<keyword evidence="2" id="KW-0813">Transport</keyword>
<sequence>MRKLYVKQIMAEELANLYTTLYSPQTTNEQRTQVTARLLELYKLPETILALLQLISQSPLEPMKRAAAIGLRNCIKNNWEELTNTPQGEMIKTTLLQVLSNEHILLVAKNIIESCEILFEAELNEQKTEKWTDIFSFIQTCSQSPNSYYIVLYLVANIARYLGTHVIEQNLQLFNSLAAPAVNSSDLKLIASVMEMLGVVISYVGPSMIQECIPQFQFMLQTFPRFLKGDPDLLRTASYALADAFQCDSLPIPATDILNVLLSLVQNPEIPPECYQDIFIAVQHLIKFHADELVDVMEDLVKSIIVASAATFVDAFYIDNSDSTLIASTAGDLAGELQHPKFLKMVLSLSSMANNDVMLLSYALVLYNVLDECENEMLNDIQTAVNVTISFLNSPNLYVKEIGSLTAKIIADGLEPSQIELATILMQALLPIIGLGNEYLTTPAFDSLIAIFNQGLLKSEFIQPVLQVLISVIQNPAAKDFHHISIEAIASLIFAVEEDIAPFAPQIFPIIMQAASIQTNDPGLLNVKQQAIIAIGMLLRFSPQVLENNIAPSLDLIFSIFAADPSDMEMAHSILFALGNLVIAHFPVLMNYKDKIIELIDYNLQYLINHVINYDDIQNDEEKEAKEFNISIRGFTDTLYLIKWIFKQYNELSPDSPTQWMATILAFMSAPVDELQTCSIVAGYYGTSMIMRNHQSDPGLFLKPMIELFGSEYPNVVGKCFAAFNHLIQQQIPIDPSYIKEAVQAGFHAIHGTLPCQKKKSFDFHSSKHVYRFFMTFTRVDPQNFPIKEYIQSGKKLMSNERQLYEISQYIEVLNIIYEQFQVQSLSKKFLLNNIEVAFTRYAAVFTDEDVDYKAFSVPPSPLASMSMLLRVDPPSFAKKHDVVINLVQCILSAEPSTERFYNATISNAIVFLCISLQTSPGNFDIGTWFPLILSKLPLKQMGDENLSEKIYSTILPTLQNPDILQQFGPEFLRFLAQTLGYKNRQFARFEFSQETLNLIVTNITHLMQVSGNTPESMKQLFTDEQSYQRFCQRMTPASQ</sequence>
<proteinExistence type="predicted"/>
<evidence type="ECO:0000313" key="7">
    <source>
        <dbReference type="EMBL" id="OHS98954.1"/>
    </source>
</evidence>
<dbReference type="InterPro" id="IPR001494">
    <property type="entry name" value="Importin-beta_N"/>
</dbReference>
<dbReference type="InterPro" id="IPR016024">
    <property type="entry name" value="ARM-type_fold"/>
</dbReference>
<organism evidence="7 8">
    <name type="scientific">Tritrichomonas foetus</name>
    <dbReference type="NCBI Taxonomy" id="1144522"/>
    <lineage>
        <taxon>Eukaryota</taxon>
        <taxon>Metamonada</taxon>
        <taxon>Parabasalia</taxon>
        <taxon>Tritrichomonadida</taxon>
        <taxon>Tritrichomonadidae</taxon>
        <taxon>Tritrichomonas</taxon>
    </lineage>
</organism>
<keyword evidence="5" id="KW-0653">Protein transport</keyword>
<dbReference type="PROSITE" id="PS50166">
    <property type="entry name" value="IMPORTIN_B_NT"/>
    <property type="match status" value="1"/>
</dbReference>
<dbReference type="InterPro" id="IPR040122">
    <property type="entry name" value="Importin_beta"/>
</dbReference>
<dbReference type="Proteomes" id="UP000179807">
    <property type="component" value="Unassembled WGS sequence"/>
</dbReference>
<comment type="caution">
    <text evidence="7">The sequence shown here is derived from an EMBL/GenBank/DDBJ whole genome shotgun (WGS) entry which is preliminary data.</text>
</comment>
<evidence type="ECO:0000256" key="1">
    <source>
        <dbReference type="ARBA" id="ARBA00004496"/>
    </source>
</evidence>
<dbReference type="GeneID" id="94844505"/>
<evidence type="ECO:0000256" key="4">
    <source>
        <dbReference type="ARBA" id="ARBA00022737"/>
    </source>
</evidence>
<dbReference type="PANTHER" id="PTHR10527">
    <property type="entry name" value="IMPORTIN BETA"/>
    <property type="match status" value="1"/>
</dbReference>
<accession>A0A1J4JII5</accession>
<dbReference type="SUPFAM" id="SSF48371">
    <property type="entry name" value="ARM repeat"/>
    <property type="match status" value="1"/>
</dbReference>
<dbReference type="EMBL" id="MLAK01001030">
    <property type="protein sequence ID" value="OHS98954.1"/>
    <property type="molecule type" value="Genomic_DNA"/>
</dbReference>
<comment type="subcellular location">
    <subcellularLocation>
        <location evidence="1">Cytoplasm</location>
    </subcellularLocation>
</comment>
<evidence type="ECO:0000313" key="8">
    <source>
        <dbReference type="Proteomes" id="UP000179807"/>
    </source>
</evidence>
<feature type="domain" description="Importin N-terminal" evidence="6">
    <location>
        <begin position="34"/>
        <end position="101"/>
    </location>
</feature>
<gene>
    <name evidence="7" type="ORF">TRFO_34682</name>
</gene>
<keyword evidence="3" id="KW-0963">Cytoplasm</keyword>
<dbReference type="VEuPathDB" id="TrichDB:TRFO_34682"/>
<dbReference type="RefSeq" id="XP_068352091.1">
    <property type="nucleotide sequence ID" value="XM_068509801.1"/>
</dbReference>
<protein>
    <recommendedName>
        <fullName evidence="6">Importin N-terminal domain-containing protein</fullName>
    </recommendedName>
</protein>
<dbReference type="Pfam" id="PF03810">
    <property type="entry name" value="IBN_N"/>
    <property type="match status" value="1"/>
</dbReference>
<evidence type="ECO:0000259" key="6">
    <source>
        <dbReference type="PROSITE" id="PS50166"/>
    </source>
</evidence>
<dbReference type="GO" id="GO:0031267">
    <property type="term" value="F:small GTPase binding"/>
    <property type="evidence" value="ECO:0007669"/>
    <property type="project" value="InterPro"/>
</dbReference>
<dbReference type="InterPro" id="IPR011989">
    <property type="entry name" value="ARM-like"/>
</dbReference>
<dbReference type="SMART" id="SM00913">
    <property type="entry name" value="IBN_N"/>
    <property type="match status" value="1"/>
</dbReference>
<dbReference type="AlphaFoldDB" id="A0A1J4JII5"/>
<evidence type="ECO:0000256" key="5">
    <source>
        <dbReference type="ARBA" id="ARBA00022927"/>
    </source>
</evidence>
<dbReference type="OrthoDB" id="7862313at2759"/>
<keyword evidence="4" id="KW-0677">Repeat</keyword>
<dbReference type="GO" id="GO:0005737">
    <property type="term" value="C:cytoplasm"/>
    <property type="evidence" value="ECO:0007669"/>
    <property type="project" value="UniProtKB-SubCell"/>
</dbReference>
<evidence type="ECO:0000256" key="3">
    <source>
        <dbReference type="ARBA" id="ARBA00022490"/>
    </source>
</evidence>
<keyword evidence="8" id="KW-1185">Reference proteome</keyword>
<evidence type="ECO:0000256" key="2">
    <source>
        <dbReference type="ARBA" id="ARBA00022448"/>
    </source>
</evidence>
<dbReference type="GO" id="GO:0006606">
    <property type="term" value="P:protein import into nucleus"/>
    <property type="evidence" value="ECO:0007669"/>
    <property type="project" value="InterPro"/>
</dbReference>